<proteinExistence type="inferred from homology"/>
<evidence type="ECO:0000313" key="12">
    <source>
        <dbReference type="EMBL" id="BAO00229.1"/>
    </source>
</evidence>
<evidence type="ECO:0000256" key="4">
    <source>
        <dbReference type="ARBA" id="ARBA00022857"/>
    </source>
</evidence>
<dbReference type="FunFam" id="3.40.50.720:FF:000104">
    <property type="entry name" value="Shikimate dehydrogenase (NADP(+))"/>
    <property type="match status" value="1"/>
</dbReference>
<dbReference type="OrthoDB" id="9776868at2"/>
<evidence type="ECO:0000256" key="2">
    <source>
        <dbReference type="ARBA" id="ARBA00012962"/>
    </source>
</evidence>
<dbReference type="InterPro" id="IPR041121">
    <property type="entry name" value="SDH_C"/>
</dbReference>
<dbReference type="SUPFAM" id="SSF53223">
    <property type="entry name" value="Aminoacid dehydrogenase-like, N-terminal domain"/>
    <property type="match status" value="1"/>
</dbReference>
<evidence type="ECO:0000256" key="5">
    <source>
        <dbReference type="ARBA" id="ARBA00023002"/>
    </source>
</evidence>
<feature type="binding site" evidence="8">
    <location>
        <position position="215"/>
    </location>
    <ligand>
        <name>shikimate</name>
        <dbReference type="ChEBI" id="CHEBI:36208"/>
    </ligand>
</feature>
<protein>
    <recommendedName>
        <fullName evidence="2 8">Shikimate dehydrogenase (NADP(+))</fullName>
        <shortName evidence="8">SDH</shortName>
        <ecNumber evidence="2 8">1.1.1.25</ecNumber>
    </recommendedName>
</protein>
<dbReference type="NCBIfam" id="NF001310">
    <property type="entry name" value="PRK00258.1-2"/>
    <property type="match status" value="1"/>
</dbReference>
<comment type="pathway">
    <text evidence="1 8">Metabolic intermediate biosynthesis; chorismate biosynthesis; chorismate from D-erythrose 4-phosphate and phosphoenolpyruvate: step 4/7.</text>
</comment>
<dbReference type="InterPro" id="IPR013708">
    <property type="entry name" value="Shikimate_DH-bd_N"/>
</dbReference>
<evidence type="ECO:0000256" key="6">
    <source>
        <dbReference type="ARBA" id="ARBA00023141"/>
    </source>
</evidence>
<dbReference type="InterPro" id="IPR006151">
    <property type="entry name" value="Shikm_DH/Glu-tRNA_Rdtase"/>
</dbReference>
<dbReference type="GO" id="GO:0005829">
    <property type="term" value="C:cytosol"/>
    <property type="evidence" value="ECO:0007669"/>
    <property type="project" value="TreeGrafter"/>
</dbReference>
<feature type="binding site" evidence="8">
    <location>
        <position position="102"/>
    </location>
    <ligand>
        <name>shikimate</name>
        <dbReference type="ChEBI" id="CHEBI:36208"/>
    </ligand>
</feature>
<dbReference type="EC" id="1.1.1.25" evidence="2 8"/>
<dbReference type="InterPro" id="IPR022893">
    <property type="entry name" value="Shikimate_DH_fam"/>
</dbReference>
<feature type="binding site" evidence="8">
    <location>
        <position position="213"/>
    </location>
    <ligand>
        <name>NADP(+)</name>
        <dbReference type="ChEBI" id="CHEBI:58349"/>
    </ligand>
</feature>
<dbReference type="KEGG" id="pck:BMSBPS_0727"/>
<feature type="binding site" evidence="8">
    <location>
        <position position="86"/>
    </location>
    <ligand>
        <name>shikimate</name>
        <dbReference type="ChEBI" id="CHEBI:36208"/>
    </ligand>
</feature>
<dbReference type="NCBIfam" id="TIGR00507">
    <property type="entry name" value="aroE"/>
    <property type="match status" value="1"/>
</dbReference>
<dbReference type="Gene3D" id="3.40.50.10860">
    <property type="entry name" value="Leucine Dehydrogenase, chain A, domain 1"/>
    <property type="match status" value="1"/>
</dbReference>
<accession>U3U7J3</accession>
<dbReference type="PANTHER" id="PTHR21089">
    <property type="entry name" value="SHIKIMATE DEHYDROGENASE"/>
    <property type="match status" value="1"/>
</dbReference>
<dbReference type="InterPro" id="IPR011342">
    <property type="entry name" value="Shikimate_DH"/>
</dbReference>
<evidence type="ECO:0000313" key="13">
    <source>
        <dbReference type="Proteomes" id="UP000016900"/>
    </source>
</evidence>
<dbReference type="Gene3D" id="3.40.50.720">
    <property type="entry name" value="NAD(P)-binding Rossmann-like Domain"/>
    <property type="match status" value="1"/>
</dbReference>
<dbReference type="FunFam" id="3.40.50.10860:FF:000006">
    <property type="entry name" value="Shikimate dehydrogenase (NADP(+))"/>
    <property type="match status" value="1"/>
</dbReference>
<dbReference type="InterPro" id="IPR046346">
    <property type="entry name" value="Aminoacid_DH-like_N_sf"/>
</dbReference>
<dbReference type="GO" id="GO:0009423">
    <property type="term" value="P:chorismate biosynthetic process"/>
    <property type="evidence" value="ECO:0007669"/>
    <property type="project" value="UniProtKB-UniRule"/>
</dbReference>
<keyword evidence="5 8" id="KW-0560">Oxidoreductase</keyword>
<dbReference type="Pfam" id="PF08501">
    <property type="entry name" value="Shikimate_dh_N"/>
    <property type="match status" value="1"/>
</dbReference>
<dbReference type="GO" id="GO:0019632">
    <property type="term" value="P:shikimate metabolic process"/>
    <property type="evidence" value="ECO:0007669"/>
    <property type="project" value="InterPro"/>
</dbReference>
<sequence length="277" mass="30537">MEQFAVFGNPVAHSQSPMIHSLFAQQTAIQHNYGRVCVPMDAFSQTISDFFATGGQGANITMPFKQQAWEFADELSERAALSGAVNTLKKNMHGKIIGDNTDGIGLLSDLERLAMIHTGDRILLIGAGGAARGVILPMLSLGCSLLVVNRTIKRAEQLVEIFRNSGDIRSTSFDKLQNQHFDLIINATSSGLEGNIPPLPSSLIFSEIRCYDMFYKKSLTPFLLWCRYQGAQHFSDGLGMLVAQAAHSFQLWHGVMPEISSVIVKLQNIMQHENKLL</sequence>
<dbReference type="SUPFAM" id="SSF51735">
    <property type="entry name" value="NAD(P)-binding Rossmann-fold domains"/>
    <property type="match status" value="1"/>
</dbReference>
<dbReference type="CDD" id="cd01065">
    <property type="entry name" value="NAD_bind_Shikimate_DH"/>
    <property type="match status" value="1"/>
</dbReference>
<name>U3U7J3_9GAMM</name>
<comment type="subunit">
    <text evidence="8">Homodimer.</text>
</comment>
<dbReference type="PANTHER" id="PTHR21089:SF1">
    <property type="entry name" value="BIFUNCTIONAL 3-DEHYDROQUINATE DEHYDRATASE_SHIKIMATE DEHYDROGENASE, CHLOROPLASTIC"/>
    <property type="match status" value="1"/>
</dbReference>
<dbReference type="KEGG" id="hhs:HHS_02590"/>
<dbReference type="Pfam" id="PF18317">
    <property type="entry name" value="SDH_C"/>
    <property type="match status" value="1"/>
</dbReference>
<feature type="domain" description="Shikimate dehydrogenase substrate binding N-terminal" evidence="10">
    <location>
        <begin position="6"/>
        <end position="88"/>
    </location>
</feature>
<dbReference type="STRING" id="1235990.BMSBPS_0727"/>
<evidence type="ECO:0000259" key="11">
    <source>
        <dbReference type="Pfam" id="PF18317"/>
    </source>
</evidence>
<dbReference type="HAMAP" id="MF_00222">
    <property type="entry name" value="Shikimate_DH_AroE"/>
    <property type="match status" value="1"/>
</dbReference>
<dbReference type="InterPro" id="IPR036291">
    <property type="entry name" value="NAD(P)-bd_dom_sf"/>
</dbReference>
<comment type="function">
    <text evidence="8">Involved in the biosynthesis of the chorismate, which leads to the biosynthesis of aromatic amino acids. Catalyzes the reversible NADPH linked reduction of 3-dehydroshikimate (DHSA) to yield shikimate (SA).</text>
</comment>
<organism evidence="12 13">
    <name type="scientific">Candidatus Pantoea carbekii</name>
    <dbReference type="NCBI Taxonomy" id="1235990"/>
    <lineage>
        <taxon>Bacteria</taxon>
        <taxon>Pseudomonadati</taxon>
        <taxon>Pseudomonadota</taxon>
        <taxon>Gammaproteobacteria</taxon>
        <taxon>Enterobacterales</taxon>
        <taxon>Erwiniaceae</taxon>
        <taxon>Pantoea</taxon>
    </lineage>
</organism>
<dbReference type="GO" id="GO:0008652">
    <property type="term" value="P:amino acid biosynthetic process"/>
    <property type="evidence" value="ECO:0007669"/>
    <property type="project" value="UniProtKB-KW"/>
</dbReference>
<feature type="binding site" evidence="8">
    <location>
        <begin position="149"/>
        <end position="154"/>
    </location>
    <ligand>
        <name>NADP(+)</name>
        <dbReference type="ChEBI" id="CHEBI:58349"/>
    </ligand>
</feature>
<dbReference type="GO" id="GO:0009073">
    <property type="term" value="P:aromatic amino acid family biosynthetic process"/>
    <property type="evidence" value="ECO:0007669"/>
    <property type="project" value="UniProtKB-KW"/>
</dbReference>
<dbReference type="UniPathway" id="UPA00053">
    <property type="reaction ID" value="UER00087"/>
</dbReference>
<dbReference type="AlphaFoldDB" id="U3U7J3"/>
<keyword evidence="13" id="KW-1185">Reference proteome</keyword>
<feature type="binding site" evidence="8">
    <location>
        <position position="244"/>
    </location>
    <ligand>
        <name>shikimate</name>
        <dbReference type="ChEBI" id="CHEBI:36208"/>
    </ligand>
</feature>
<dbReference type="eggNOG" id="COG0169">
    <property type="taxonomic scope" value="Bacteria"/>
</dbReference>
<dbReference type="EMBL" id="AP012554">
    <property type="protein sequence ID" value="BAO00229.1"/>
    <property type="molecule type" value="Genomic_DNA"/>
</dbReference>
<reference evidence="12 13" key="1">
    <citation type="submission" date="2012-10" db="EMBL/GenBank/DDBJ databases">
        <title>Genome sequence of the symbiont of the pentatomidae stink bug Halyomorpha halys.</title>
        <authorList>
            <person name="Kobayashi H."/>
            <person name="Fujii-Muramatsu R."/>
            <person name="Takeishi K."/>
            <person name="Noda H."/>
        </authorList>
    </citation>
    <scope>NUCLEOTIDE SEQUENCE [LARGE SCALE GENOMIC DNA]</scope>
</reference>
<comment type="similarity">
    <text evidence="8">Belongs to the shikimate dehydrogenase family.</text>
</comment>
<feature type="domain" description="Quinate/shikimate 5-dehydrogenase/glutamyl-tRNA reductase" evidence="9">
    <location>
        <begin position="118"/>
        <end position="190"/>
    </location>
</feature>
<feature type="binding site" evidence="8">
    <location>
        <begin position="14"/>
        <end position="16"/>
    </location>
    <ligand>
        <name>shikimate</name>
        <dbReference type="ChEBI" id="CHEBI:36208"/>
    </ligand>
</feature>
<dbReference type="PATRIC" id="fig|1235990.3.peg.260"/>
<evidence type="ECO:0000256" key="3">
    <source>
        <dbReference type="ARBA" id="ARBA00022605"/>
    </source>
</evidence>
<feature type="domain" description="SDH C-terminal" evidence="11">
    <location>
        <begin position="237"/>
        <end position="260"/>
    </location>
</feature>
<feature type="binding site" evidence="8">
    <location>
        <position position="237"/>
    </location>
    <ligand>
        <name>NADP(+)</name>
        <dbReference type="ChEBI" id="CHEBI:58349"/>
    </ligand>
</feature>
<dbReference type="GO" id="GO:0050661">
    <property type="term" value="F:NADP binding"/>
    <property type="evidence" value="ECO:0007669"/>
    <property type="project" value="InterPro"/>
</dbReference>
<evidence type="ECO:0000256" key="1">
    <source>
        <dbReference type="ARBA" id="ARBA00004871"/>
    </source>
</evidence>
<evidence type="ECO:0000259" key="9">
    <source>
        <dbReference type="Pfam" id="PF01488"/>
    </source>
</evidence>
<evidence type="ECO:0000256" key="8">
    <source>
        <dbReference type="HAMAP-Rule" id="MF_00222"/>
    </source>
</evidence>
<feature type="binding site" evidence="8">
    <location>
        <position position="77"/>
    </location>
    <ligand>
        <name>NADP(+)</name>
        <dbReference type="ChEBI" id="CHEBI:58349"/>
    </ligand>
</feature>
<feature type="binding site" evidence="8">
    <location>
        <begin position="126"/>
        <end position="130"/>
    </location>
    <ligand>
        <name>NADP(+)</name>
        <dbReference type="ChEBI" id="CHEBI:58349"/>
    </ligand>
</feature>
<evidence type="ECO:0000256" key="7">
    <source>
        <dbReference type="ARBA" id="ARBA00049442"/>
    </source>
</evidence>
<feature type="binding site" evidence="8">
    <location>
        <position position="61"/>
    </location>
    <ligand>
        <name>shikimate</name>
        <dbReference type="ChEBI" id="CHEBI:36208"/>
    </ligand>
</feature>
<keyword evidence="3 8" id="KW-0028">Amino-acid biosynthesis</keyword>
<dbReference type="GO" id="GO:0004764">
    <property type="term" value="F:shikimate 3-dehydrogenase (NADP+) activity"/>
    <property type="evidence" value="ECO:0007669"/>
    <property type="project" value="UniProtKB-UniRule"/>
</dbReference>
<dbReference type="Pfam" id="PF01488">
    <property type="entry name" value="Shikimate_DH"/>
    <property type="match status" value="1"/>
</dbReference>
<keyword evidence="4 8" id="KW-0521">NADP</keyword>
<gene>
    <name evidence="8 12" type="primary">aroE</name>
    <name evidence="12" type="ORF">HHS_02590</name>
</gene>
<feature type="active site" description="Proton acceptor" evidence="8">
    <location>
        <position position="65"/>
    </location>
</feature>
<dbReference type="Proteomes" id="UP000016900">
    <property type="component" value="Chromosome"/>
</dbReference>
<comment type="catalytic activity">
    <reaction evidence="7 8">
        <text>shikimate + NADP(+) = 3-dehydroshikimate + NADPH + H(+)</text>
        <dbReference type="Rhea" id="RHEA:17737"/>
        <dbReference type="ChEBI" id="CHEBI:15378"/>
        <dbReference type="ChEBI" id="CHEBI:16630"/>
        <dbReference type="ChEBI" id="CHEBI:36208"/>
        <dbReference type="ChEBI" id="CHEBI:57783"/>
        <dbReference type="ChEBI" id="CHEBI:58349"/>
        <dbReference type="EC" id="1.1.1.25"/>
    </reaction>
</comment>
<dbReference type="RefSeq" id="WP_022564248.1">
    <property type="nucleotide sequence ID" value="NZ_CP010907.1"/>
</dbReference>
<keyword evidence="6 8" id="KW-0057">Aromatic amino acid biosynthesis</keyword>
<evidence type="ECO:0000259" key="10">
    <source>
        <dbReference type="Pfam" id="PF08501"/>
    </source>
</evidence>